<feature type="compositionally biased region" description="Basic and acidic residues" evidence="1">
    <location>
        <begin position="508"/>
        <end position="551"/>
    </location>
</feature>
<comment type="caution">
    <text evidence="2">The sequence shown here is derived from an EMBL/GenBank/DDBJ whole genome shotgun (WGS) entry which is preliminary data.</text>
</comment>
<organism evidence="2 3">
    <name type="scientific">Enterocloster asparagiformis</name>
    <dbReference type="NCBI Taxonomy" id="333367"/>
    <lineage>
        <taxon>Bacteria</taxon>
        <taxon>Bacillati</taxon>
        <taxon>Bacillota</taxon>
        <taxon>Clostridia</taxon>
        <taxon>Lachnospirales</taxon>
        <taxon>Lachnospiraceae</taxon>
        <taxon>Enterocloster</taxon>
    </lineage>
</organism>
<proteinExistence type="predicted"/>
<evidence type="ECO:0000313" key="3">
    <source>
        <dbReference type="Proteomes" id="UP000283880"/>
    </source>
</evidence>
<gene>
    <name evidence="2" type="ORF">DWV29_22740</name>
</gene>
<dbReference type="RefSeq" id="WP_007719692.1">
    <property type="nucleotide sequence ID" value="NZ_JAWRJJ010000017.1"/>
</dbReference>
<protein>
    <submittedName>
        <fullName evidence="2">Uncharacterized protein</fullName>
    </submittedName>
</protein>
<dbReference type="Proteomes" id="UP000283880">
    <property type="component" value="Unassembled WGS sequence"/>
</dbReference>
<dbReference type="EMBL" id="QSBM01000021">
    <property type="protein sequence ID" value="RGX24585.1"/>
    <property type="molecule type" value="Genomic_DNA"/>
</dbReference>
<dbReference type="OrthoDB" id="2068204at2"/>
<feature type="region of interest" description="Disordered" evidence="1">
    <location>
        <begin position="506"/>
        <end position="583"/>
    </location>
</feature>
<dbReference type="AlphaFoldDB" id="A0A413F9C2"/>
<sequence>MAENGKTSFSEQLDRMRHSMKKSPFAASQEYRAVMNALQDVVNYQGRSVGETSKEMVEAHSRLGQACETYLRTREGARTSRGKSRLDMVGAIYGLQQQERDGVNAMRTPSVLKDNSGKKWNEVLAEQRVREFDTGNMKLDTVGAGSSFRTVVPIDGDIAFFTKESKLVNTAQVFGEMAEKTGNPRIKENWEKASGFDWSKGSPQSDGVLLDVDLMLSAAEHSMSEENYKEAFEQKMENYSNSFNAVKWNSFNADEKRELIEGIQVASKNNTLIEVMAKSGKVDTGSKIPERNVATSRLADLLGQNHIIAKSEKARLINNGRVEEGIVMARAEGLDINERKNLNQFISIQDFAAPEFQRQITNLEIMDLIAGQVDRNVSNMFYQMAELEDGKTRLTGVQGIDNDAAFGLCGVDPCKCKLSDVKLVDAGLHENLMKIDRATLDYTFGDILNEKEISALENRLDTVKEHLAHATILQPDEWNMQTSQELSDHGYMQQLKEKCTKLELSAGPEKDGNLEPQKEEKVPEATKKEISLDEMVNAEKKAAGPEAKPARENSVSGLSKKEPAKTEPRFVIGSYRANKGREK</sequence>
<feature type="compositionally biased region" description="Basic and acidic residues" evidence="1">
    <location>
        <begin position="559"/>
        <end position="568"/>
    </location>
</feature>
<reference evidence="2 3" key="1">
    <citation type="submission" date="2018-08" db="EMBL/GenBank/DDBJ databases">
        <title>A genome reference for cultivated species of the human gut microbiota.</title>
        <authorList>
            <person name="Zou Y."/>
            <person name="Xue W."/>
            <person name="Luo G."/>
        </authorList>
    </citation>
    <scope>NUCLEOTIDE SEQUENCE [LARGE SCALE GENOMIC DNA]</scope>
    <source>
        <strain evidence="2 3">AF04-15</strain>
    </source>
</reference>
<evidence type="ECO:0000313" key="2">
    <source>
        <dbReference type="EMBL" id="RGX24585.1"/>
    </source>
</evidence>
<accession>A0A413F9C2</accession>
<evidence type="ECO:0000256" key="1">
    <source>
        <dbReference type="SAM" id="MobiDB-lite"/>
    </source>
</evidence>
<name>A0A413F9C2_9FIRM</name>